<protein>
    <submittedName>
        <fullName evidence="2">Uncharacterized protein</fullName>
    </submittedName>
</protein>
<feature type="compositionally biased region" description="Low complexity" evidence="1">
    <location>
        <begin position="59"/>
        <end position="70"/>
    </location>
</feature>
<evidence type="ECO:0000256" key="1">
    <source>
        <dbReference type="SAM" id="MobiDB-lite"/>
    </source>
</evidence>
<keyword evidence="3" id="KW-1185">Reference proteome</keyword>
<feature type="compositionally biased region" description="Polar residues" evidence="1">
    <location>
        <begin position="71"/>
        <end position="83"/>
    </location>
</feature>
<dbReference type="AlphaFoldDB" id="A0A9P4HWI0"/>
<feature type="compositionally biased region" description="Basic and acidic residues" evidence="1">
    <location>
        <begin position="244"/>
        <end position="258"/>
    </location>
</feature>
<organism evidence="2 3">
    <name type="scientific">Saccharata proteae CBS 121410</name>
    <dbReference type="NCBI Taxonomy" id="1314787"/>
    <lineage>
        <taxon>Eukaryota</taxon>
        <taxon>Fungi</taxon>
        <taxon>Dikarya</taxon>
        <taxon>Ascomycota</taxon>
        <taxon>Pezizomycotina</taxon>
        <taxon>Dothideomycetes</taxon>
        <taxon>Dothideomycetes incertae sedis</taxon>
        <taxon>Botryosphaeriales</taxon>
        <taxon>Saccharataceae</taxon>
        <taxon>Saccharata</taxon>
    </lineage>
</organism>
<feature type="region of interest" description="Disordered" evidence="1">
    <location>
        <begin position="244"/>
        <end position="266"/>
    </location>
</feature>
<feature type="region of interest" description="Disordered" evidence="1">
    <location>
        <begin position="277"/>
        <end position="296"/>
    </location>
</feature>
<sequence length="352" mass="38323">MSKSSDLSSSGSDDTGQQPDDVHSFQSNTPESIPVGATTPPWQESGSPPGTIGIQIHNQSVQTPTTQSSSAMIQEGNSPSTSPALPPPKVNEEIFPAPTPAATGQSLSTTPANLLFATPSPNVQSDTPIRSSQVLLSGKGAATSQQTLPPPLWRYKQSTRFQASQQLASPATARTDEQSMFTISEADYSGPRYPAPVAGGLSPSISTPFMIKGLQESWRTPGGNGWTMQTMNDSSIHQLIARSTEHDPHDRQNPHDQQDEQDEDLEASARTLAAAKRKLTQHKTANMEQESENIQTRANVAEAKLRRKARLDKELEEVNLEIEKEIAKGERLKDEGEKLKRELRSLRRLEAE</sequence>
<evidence type="ECO:0000313" key="3">
    <source>
        <dbReference type="Proteomes" id="UP000799776"/>
    </source>
</evidence>
<proteinExistence type="predicted"/>
<name>A0A9P4HWI0_9PEZI</name>
<evidence type="ECO:0000313" key="2">
    <source>
        <dbReference type="EMBL" id="KAF2090485.1"/>
    </source>
</evidence>
<dbReference type="Proteomes" id="UP000799776">
    <property type="component" value="Unassembled WGS sequence"/>
</dbReference>
<feature type="compositionally biased region" description="Polar residues" evidence="1">
    <location>
        <begin position="282"/>
        <end position="296"/>
    </location>
</feature>
<gene>
    <name evidence="2" type="ORF">K490DRAFT_61804</name>
</gene>
<reference evidence="2" key="1">
    <citation type="journal article" date="2020" name="Stud. Mycol.">
        <title>101 Dothideomycetes genomes: a test case for predicting lifestyles and emergence of pathogens.</title>
        <authorList>
            <person name="Haridas S."/>
            <person name="Albert R."/>
            <person name="Binder M."/>
            <person name="Bloem J."/>
            <person name="Labutti K."/>
            <person name="Salamov A."/>
            <person name="Andreopoulos B."/>
            <person name="Baker S."/>
            <person name="Barry K."/>
            <person name="Bills G."/>
            <person name="Bluhm B."/>
            <person name="Cannon C."/>
            <person name="Castanera R."/>
            <person name="Culley D."/>
            <person name="Daum C."/>
            <person name="Ezra D."/>
            <person name="Gonzalez J."/>
            <person name="Henrissat B."/>
            <person name="Kuo A."/>
            <person name="Liang C."/>
            <person name="Lipzen A."/>
            <person name="Lutzoni F."/>
            <person name="Magnuson J."/>
            <person name="Mondo S."/>
            <person name="Nolan M."/>
            <person name="Ohm R."/>
            <person name="Pangilinan J."/>
            <person name="Park H.-J."/>
            <person name="Ramirez L."/>
            <person name="Alfaro M."/>
            <person name="Sun H."/>
            <person name="Tritt A."/>
            <person name="Yoshinaga Y."/>
            <person name="Zwiers L.-H."/>
            <person name="Turgeon B."/>
            <person name="Goodwin S."/>
            <person name="Spatafora J."/>
            <person name="Crous P."/>
            <person name="Grigoriev I."/>
        </authorList>
    </citation>
    <scope>NUCLEOTIDE SEQUENCE</scope>
    <source>
        <strain evidence="2">CBS 121410</strain>
    </source>
</reference>
<feature type="region of interest" description="Disordered" evidence="1">
    <location>
        <begin position="1"/>
        <end position="107"/>
    </location>
</feature>
<dbReference type="EMBL" id="ML978712">
    <property type="protein sequence ID" value="KAF2090485.1"/>
    <property type="molecule type" value="Genomic_DNA"/>
</dbReference>
<comment type="caution">
    <text evidence="2">The sequence shown here is derived from an EMBL/GenBank/DDBJ whole genome shotgun (WGS) entry which is preliminary data.</text>
</comment>
<accession>A0A9P4HWI0</accession>
<feature type="compositionally biased region" description="Low complexity" evidence="1">
    <location>
        <begin position="1"/>
        <end position="14"/>
    </location>
</feature>